<dbReference type="GO" id="GO:0004673">
    <property type="term" value="F:protein histidine kinase activity"/>
    <property type="evidence" value="ECO:0007669"/>
    <property type="project" value="UniProtKB-EC"/>
</dbReference>
<dbReference type="Pfam" id="PF02518">
    <property type="entry name" value="HATPase_c"/>
    <property type="match status" value="1"/>
</dbReference>
<name>A0AAI8G692_9FLAO</name>
<proteinExistence type="predicted"/>
<evidence type="ECO:0000259" key="7">
    <source>
        <dbReference type="Pfam" id="PF02518"/>
    </source>
</evidence>
<evidence type="ECO:0000256" key="3">
    <source>
        <dbReference type="ARBA" id="ARBA00022679"/>
    </source>
</evidence>
<evidence type="ECO:0000313" key="9">
    <source>
        <dbReference type="Proteomes" id="UP000069030"/>
    </source>
</evidence>
<dbReference type="Proteomes" id="UP000069030">
    <property type="component" value="Chromosome"/>
</dbReference>
<keyword evidence="6" id="KW-0812">Transmembrane</keyword>
<gene>
    <name evidence="8" type="ORF">AS202_16565</name>
</gene>
<dbReference type="PANTHER" id="PTHR24421:SF10">
    <property type="entry name" value="NITRATE_NITRITE SENSOR PROTEIN NARQ"/>
    <property type="match status" value="1"/>
</dbReference>
<organism evidence="8 9">
    <name type="scientific">Myroides odoratimimus</name>
    <dbReference type="NCBI Taxonomy" id="76832"/>
    <lineage>
        <taxon>Bacteria</taxon>
        <taxon>Pseudomonadati</taxon>
        <taxon>Bacteroidota</taxon>
        <taxon>Flavobacteriia</taxon>
        <taxon>Flavobacteriales</taxon>
        <taxon>Flavobacteriaceae</taxon>
        <taxon>Myroides</taxon>
    </lineage>
</organism>
<comment type="catalytic activity">
    <reaction evidence="1">
        <text>ATP + protein L-histidine = ADP + protein N-phospho-L-histidine.</text>
        <dbReference type="EC" id="2.7.13.3"/>
    </reaction>
</comment>
<dbReference type="EMBL" id="CP013690">
    <property type="protein sequence ID" value="ALU27661.1"/>
    <property type="molecule type" value="Genomic_DNA"/>
</dbReference>
<dbReference type="InterPro" id="IPR036890">
    <property type="entry name" value="HATPase_C_sf"/>
</dbReference>
<dbReference type="PROSITE" id="PS51257">
    <property type="entry name" value="PROKAR_LIPOPROTEIN"/>
    <property type="match status" value="1"/>
</dbReference>
<protein>
    <recommendedName>
        <fullName evidence="2">histidine kinase</fullName>
        <ecNumber evidence="2">2.7.13.3</ecNumber>
    </recommendedName>
</protein>
<dbReference type="InterPro" id="IPR011990">
    <property type="entry name" value="TPR-like_helical_dom_sf"/>
</dbReference>
<dbReference type="GO" id="GO:0000160">
    <property type="term" value="P:phosphorelay signal transduction system"/>
    <property type="evidence" value="ECO:0007669"/>
    <property type="project" value="UniProtKB-KW"/>
</dbReference>
<dbReference type="CDD" id="cd16917">
    <property type="entry name" value="HATPase_UhpB-NarQ-NarX-like"/>
    <property type="match status" value="1"/>
</dbReference>
<keyword evidence="6" id="KW-1133">Transmembrane helix</keyword>
<dbReference type="KEGG" id="mod:AS202_16565"/>
<evidence type="ECO:0000256" key="5">
    <source>
        <dbReference type="ARBA" id="ARBA00023012"/>
    </source>
</evidence>
<evidence type="ECO:0000256" key="2">
    <source>
        <dbReference type="ARBA" id="ARBA00012438"/>
    </source>
</evidence>
<keyword evidence="3" id="KW-0808">Transferase</keyword>
<dbReference type="InterPro" id="IPR050482">
    <property type="entry name" value="Sensor_HK_TwoCompSys"/>
</dbReference>
<sequence length="670" mass="78570">MFKKYILYCLLIPFFLSCTKSKERQLDVQKQTQELDLIDKEENSDSIHYVETSRLAKRLLLLGNAYYYKQNNLANKEDAYNEKNKLTYEYLNALKNKDSASLANTYFDLGEYYQYTAISDSSYYYYNKSVQYYKGIKNVEDLQKTYLYFSILLASRGVFLEAHIQLLQAISLNGYNVSKHTLYSQAFVLAVIELGLDKNDEAITMLKKAEAYLDSEELKNFYLREQILMNKISIKNNLSRAYIEKGEYNDAEEAIQEAFRYLEQLENKDKESFYSMLLHTNASLQLKYKNYDTVISYIVEAMDHSLTIGNYHAYNLNKILYAEYQLERGEFVNGIKLLEEVFSAATQYDDLRIQKKAIELLMMYDKIDSKSNFYHYKQINELINNDISAVRSKFARLKYESDLLIRSNQILKDQNNLITYASIALIFSFIGMLCVIFYRNKAKEIALVQMYQKDTEKYYDSIIHIQNSITRAQDIERKKFAKELHDGVLNKLFVTRFSLLQLENDNLESVKESLVKEVQEVELFIRNSSHALYNEEKFLVSNFGQLLEELVYLQNRNVSTVFSIEIDSRIELERLSHKIKVNIYRVLQEAFQNVQKYAEAKECKLVIEYLSDQYFRMEVIDNGKGFSFKSVKRGLGIKNMEERLRGLNSKLIVKSKRGIGTSISFSIQNS</sequence>
<evidence type="ECO:0000256" key="6">
    <source>
        <dbReference type="SAM" id="Phobius"/>
    </source>
</evidence>
<evidence type="ECO:0000313" key="8">
    <source>
        <dbReference type="EMBL" id="ALU27661.1"/>
    </source>
</evidence>
<evidence type="ECO:0000256" key="4">
    <source>
        <dbReference type="ARBA" id="ARBA00022777"/>
    </source>
</evidence>
<dbReference type="RefSeq" id="WP_058699717.1">
    <property type="nucleotide sequence ID" value="NZ_CP013690.1"/>
</dbReference>
<dbReference type="SUPFAM" id="SSF55874">
    <property type="entry name" value="ATPase domain of HSP90 chaperone/DNA topoisomerase II/histidine kinase"/>
    <property type="match status" value="1"/>
</dbReference>
<dbReference type="InterPro" id="IPR003594">
    <property type="entry name" value="HATPase_dom"/>
</dbReference>
<dbReference type="PANTHER" id="PTHR24421">
    <property type="entry name" value="NITRATE/NITRITE SENSOR PROTEIN NARX-RELATED"/>
    <property type="match status" value="1"/>
</dbReference>
<dbReference type="Gene3D" id="3.30.565.10">
    <property type="entry name" value="Histidine kinase-like ATPase, C-terminal domain"/>
    <property type="match status" value="1"/>
</dbReference>
<keyword evidence="4" id="KW-0418">Kinase</keyword>
<dbReference type="EC" id="2.7.13.3" evidence="2"/>
<dbReference type="SUPFAM" id="SSF48452">
    <property type="entry name" value="TPR-like"/>
    <property type="match status" value="2"/>
</dbReference>
<accession>A0AAI8G692</accession>
<feature type="transmembrane region" description="Helical" evidence="6">
    <location>
        <begin position="417"/>
        <end position="438"/>
    </location>
</feature>
<feature type="domain" description="Histidine kinase/HSP90-like ATPase" evidence="7">
    <location>
        <begin position="582"/>
        <end position="667"/>
    </location>
</feature>
<keyword evidence="6" id="KW-0472">Membrane</keyword>
<dbReference type="AlphaFoldDB" id="A0AAI8G692"/>
<reference evidence="8 9" key="1">
    <citation type="journal article" date="2016" name="J. Zhejiang Univ. Sci. B">
        <title>Antibiotic resistance mechanisms of Myroides sp.</title>
        <authorList>
            <person name="Hu S."/>
            <person name="Yuan S."/>
            <person name="Qu H."/>
            <person name="Jiang T."/>
            <person name="Zhou Y."/>
            <person name="Wang M."/>
            <person name="Ming D."/>
        </authorList>
    </citation>
    <scope>NUCLEOTIDE SEQUENCE [LARGE SCALE GENOMIC DNA]</scope>
    <source>
        <strain evidence="8 9">PR63039</strain>
    </source>
</reference>
<evidence type="ECO:0000256" key="1">
    <source>
        <dbReference type="ARBA" id="ARBA00000085"/>
    </source>
</evidence>
<keyword evidence="5" id="KW-0902">Two-component regulatory system</keyword>